<dbReference type="InterPro" id="IPR058791">
    <property type="entry name" value="3HB_CusB"/>
</dbReference>
<dbReference type="PANTHER" id="PTHR30097">
    <property type="entry name" value="CATION EFFLUX SYSTEM PROTEIN CUSB"/>
    <property type="match status" value="1"/>
</dbReference>
<comment type="similarity">
    <text evidence="1">Belongs to the membrane fusion protein (MFP) (TC 8.A.1) family.</text>
</comment>
<dbReference type="GO" id="GO:0022857">
    <property type="term" value="F:transmembrane transporter activity"/>
    <property type="evidence" value="ECO:0007669"/>
    <property type="project" value="InterPro"/>
</dbReference>
<dbReference type="KEGG" id="gfl:GRFL_0981"/>
<dbReference type="Pfam" id="PF19335">
    <property type="entry name" value="HMBD"/>
    <property type="match status" value="1"/>
</dbReference>
<dbReference type="InterPro" id="IPR006143">
    <property type="entry name" value="RND_pump_MFP"/>
</dbReference>
<dbReference type="InterPro" id="IPR058792">
    <property type="entry name" value="Beta-barrel_RND_2"/>
</dbReference>
<dbReference type="EMBL" id="CP016359">
    <property type="protein sequence ID" value="APU67705.1"/>
    <property type="molecule type" value="Genomic_DNA"/>
</dbReference>
<evidence type="ECO:0000259" key="5">
    <source>
        <dbReference type="Pfam" id="PF25869"/>
    </source>
</evidence>
<keyword evidence="10" id="KW-1185">Reference proteome</keyword>
<feature type="domain" description="DUF3347" evidence="3">
    <location>
        <begin position="434"/>
        <end position="522"/>
    </location>
</feature>
<evidence type="ECO:0000259" key="6">
    <source>
        <dbReference type="Pfam" id="PF25919"/>
    </source>
</evidence>
<feature type="domain" description="CusB-like three alpha-helical bundle" evidence="5">
    <location>
        <begin position="163"/>
        <end position="204"/>
    </location>
</feature>
<dbReference type="Gene3D" id="2.40.420.20">
    <property type="match status" value="1"/>
</dbReference>
<dbReference type="SUPFAM" id="SSF111369">
    <property type="entry name" value="HlyD-like secretion proteins"/>
    <property type="match status" value="1"/>
</dbReference>
<dbReference type="Pfam" id="PF25869">
    <property type="entry name" value="3HB_CusB"/>
    <property type="match status" value="1"/>
</dbReference>
<dbReference type="Proteomes" id="UP000186230">
    <property type="component" value="Chromosome"/>
</dbReference>
<keyword evidence="2" id="KW-0813">Transport</keyword>
<dbReference type="InterPro" id="IPR051909">
    <property type="entry name" value="MFP_Cation_Efflux"/>
</dbReference>
<dbReference type="GO" id="GO:0015679">
    <property type="term" value="P:plasma membrane copper ion transport"/>
    <property type="evidence" value="ECO:0007669"/>
    <property type="project" value="TreeGrafter"/>
</dbReference>
<evidence type="ECO:0000256" key="1">
    <source>
        <dbReference type="ARBA" id="ARBA00009477"/>
    </source>
</evidence>
<feature type="domain" description="CusB-like barrel-sandwich hybrid" evidence="6">
    <location>
        <begin position="133"/>
        <end position="244"/>
    </location>
</feature>
<feature type="domain" description="CusB-like beta-barrel" evidence="7">
    <location>
        <begin position="248"/>
        <end position="324"/>
    </location>
</feature>
<dbReference type="GO" id="GO:0046914">
    <property type="term" value="F:transition metal ion binding"/>
    <property type="evidence" value="ECO:0007669"/>
    <property type="project" value="TreeGrafter"/>
</dbReference>
<dbReference type="NCBIfam" id="TIGR01730">
    <property type="entry name" value="RND_mfp"/>
    <property type="match status" value="1"/>
</dbReference>
<organism evidence="9 10">
    <name type="scientific">Christiangramia flava JLT2011</name>
    <dbReference type="NCBI Taxonomy" id="1229726"/>
    <lineage>
        <taxon>Bacteria</taxon>
        <taxon>Pseudomonadati</taxon>
        <taxon>Bacteroidota</taxon>
        <taxon>Flavobacteriia</taxon>
        <taxon>Flavobacteriales</taxon>
        <taxon>Flavobacteriaceae</taxon>
        <taxon>Christiangramia</taxon>
    </lineage>
</organism>
<dbReference type="GO" id="GO:0030288">
    <property type="term" value="C:outer membrane-bounded periplasmic space"/>
    <property type="evidence" value="ECO:0007669"/>
    <property type="project" value="TreeGrafter"/>
</dbReference>
<evidence type="ECO:0000256" key="2">
    <source>
        <dbReference type="ARBA" id="ARBA00022448"/>
    </source>
</evidence>
<gene>
    <name evidence="9" type="ORF">GRFL_0981</name>
</gene>
<protein>
    <submittedName>
        <fullName evidence="9">Putative Co/Zn/Cd efflux system membrane fusion protein</fullName>
    </submittedName>
</protein>
<proteinExistence type="inferred from homology"/>
<evidence type="ECO:0000259" key="4">
    <source>
        <dbReference type="Pfam" id="PF19335"/>
    </source>
</evidence>
<dbReference type="RefSeq" id="WP_083643557.1">
    <property type="nucleotide sequence ID" value="NZ_AMRU01000002.1"/>
</dbReference>
<dbReference type="InterPro" id="IPR045800">
    <property type="entry name" value="HMBD"/>
</dbReference>
<reference evidence="9 10" key="1">
    <citation type="submission" date="2016-07" db="EMBL/GenBank/DDBJ databases">
        <title>Multi-omics approach to identify versatile polysaccharide utilization systems of a marine flavobacterium Gramella flava.</title>
        <authorList>
            <person name="Tang K."/>
        </authorList>
    </citation>
    <scope>NUCLEOTIDE SEQUENCE [LARGE SCALE GENOMIC DNA]</scope>
    <source>
        <strain evidence="9 10">JLT2011</strain>
    </source>
</reference>
<name>A0A1L7I3I6_9FLAO</name>
<dbReference type="Pfam" id="PF25919">
    <property type="entry name" value="BSH_CusB"/>
    <property type="match status" value="1"/>
</dbReference>
<evidence type="ECO:0000259" key="7">
    <source>
        <dbReference type="Pfam" id="PF25954"/>
    </source>
</evidence>
<feature type="domain" description="Heavy metal binding" evidence="4">
    <location>
        <begin position="47"/>
        <end position="74"/>
    </location>
</feature>
<dbReference type="FunFam" id="2.40.30.170:FF:000010">
    <property type="entry name" value="Efflux RND transporter periplasmic adaptor subunit"/>
    <property type="match status" value="1"/>
</dbReference>
<dbReference type="GO" id="GO:0016020">
    <property type="term" value="C:membrane"/>
    <property type="evidence" value="ECO:0007669"/>
    <property type="project" value="InterPro"/>
</dbReference>
<dbReference type="InterPro" id="IPR058649">
    <property type="entry name" value="CzcB_C"/>
</dbReference>
<evidence type="ECO:0000313" key="9">
    <source>
        <dbReference type="EMBL" id="APU67705.1"/>
    </source>
</evidence>
<dbReference type="GO" id="GO:0060003">
    <property type="term" value="P:copper ion export"/>
    <property type="evidence" value="ECO:0007669"/>
    <property type="project" value="TreeGrafter"/>
</dbReference>
<dbReference type="InterPro" id="IPR058790">
    <property type="entry name" value="BSH_CusB"/>
</dbReference>
<dbReference type="STRING" id="1229726.GRFL_0981"/>
<dbReference type="AlphaFoldDB" id="A0A1L7I3I6"/>
<accession>A0A1L7I3I6</accession>
<evidence type="ECO:0000259" key="3">
    <source>
        <dbReference type="Pfam" id="PF11827"/>
    </source>
</evidence>
<dbReference type="Pfam" id="PF25975">
    <property type="entry name" value="CzcB_C"/>
    <property type="match status" value="1"/>
</dbReference>
<dbReference type="Pfam" id="PF25954">
    <property type="entry name" value="Beta-barrel_RND_2"/>
    <property type="match status" value="1"/>
</dbReference>
<feature type="domain" description="CzcB-like C-terminal circularly permuted SH3-like" evidence="8">
    <location>
        <begin position="335"/>
        <end position="397"/>
    </location>
</feature>
<dbReference type="OrthoDB" id="9806939at2"/>
<evidence type="ECO:0000313" key="10">
    <source>
        <dbReference type="Proteomes" id="UP000186230"/>
    </source>
</evidence>
<dbReference type="Gene3D" id="2.40.30.170">
    <property type="match status" value="1"/>
</dbReference>
<dbReference type="InterPro" id="IPR021782">
    <property type="entry name" value="DUF3347"/>
</dbReference>
<sequence length="569" mass="63119">MRTNNKNILVMAGLLVLGILLGWIFFGGNDAAENEHNHADNEEKGQVWTCSMHPQIRQSEPGQCPICGMDLIPASSGGDELDASVYQMSENAMKLANITTMEVGNGEVSKNIRLNGKIEVNEKNSYTQSTHIPGRIEQMRVNFTGEKVNRGQTLAIVYSPAIVTAQEELLQAARIKESQPELFEAAKRKLRNWKISEAQINNMLNRNEPIDRFPISADVSGVVTELMAEQGDYLERGMPIYQIANLDKVWVLFDLYESDLNWVKEGSQVAYTVQSIPGETFEGTISFIDPILNDNTRVATARIEVDNSNGQFKPGMFVSAQIETDMSQNGEQQMVIPRSSVLWTGERSVVYVKKSLESGVGFELREVNLGTATGDSYVVKSGLQPGEEIVVNGTFTVDSAVQLAGKPSMMNPDMNMQAGKEIAEKDKKVLMPLFMNYLQLKDQLVADDFDSAKNTISKIQQNSEAISEEGLTEETAENWENFKPGLQNSVQKMKEAKDISALRENFDELSSVMIGIAKIANPMPGMYVLRCPMANSNRGADWLSMNSEIKNPYYGQSMLTCGEIKAEIK</sequence>
<evidence type="ECO:0000259" key="8">
    <source>
        <dbReference type="Pfam" id="PF25975"/>
    </source>
</evidence>
<dbReference type="PANTHER" id="PTHR30097:SF4">
    <property type="entry name" value="SLR6042 PROTEIN"/>
    <property type="match status" value="1"/>
</dbReference>
<dbReference type="Pfam" id="PF11827">
    <property type="entry name" value="DUF3347"/>
    <property type="match status" value="1"/>
</dbReference>